<dbReference type="AlphaFoldDB" id="A0A1Y5U011"/>
<reference evidence="1 2" key="1">
    <citation type="submission" date="2017-03" db="EMBL/GenBank/DDBJ databases">
        <authorList>
            <person name="Afonso C.L."/>
            <person name="Miller P.J."/>
            <person name="Scott M.A."/>
            <person name="Spackman E."/>
            <person name="Goraichik I."/>
            <person name="Dimitrov K.M."/>
            <person name="Suarez D.L."/>
            <person name="Swayne D.E."/>
        </authorList>
    </citation>
    <scope>NUCLEOTIDE SEQUENCE [LARGE SCALE GENOMIC DNA]</scope>
    <source>
        <strain evidence="1 2">CECT 7691</strain>
    </source>
</reference>
<organism evidence="1 2">
    <name type="scientific">Oceanibacterium hippocampi</name>
    <dbReference type="NCBI Taxonomy" id="745714"/>
    <lineage>
        <taxon>Bacteria</taxon>
        <taxon>Pseudomonadati</taxon>
        <taxon>Pseudomonadota</taxon>
        <taxon>Alphaproteobacteria</taxon>
        <taxon>Sneathiellales</taxon>
        <taxon>Sneathiellaceae</taxon>
        <taxon>Oceanibacterium</taxon>
    </lineage>
</organism>
<dbReference type="InParanoid" id="A0A1Y5U011"/>
<dbReference type="RefSeq" id="WP_085885637.1">
    <property type="nucleotide sequence ID" value="NZ_FWFR01000006.1"/>
</dbReference>
<evidence type="ECO:0000313" key="1">
    <source>
        <dbReference type="EMBL" id="SLN77139.1"/>
    </source>
</evidence>
<dbReference type="EMBL" id="FWFR01000006">
    <property type="protein sequence ID" value="SLN77139.1"/>
    <property type="molecule type" value="Genomic_DNA"/>
</dbReference>
<dbReference type="OrthoDB" id="9860263at2"/>
<keyword evidence="2" id="KW-1185">Reference proteome</keyword>
<protein>
    <submittedName>
        <fullName evidence="1">FlgN protein</fullName>
    </submittedName>
</protein>
<dbReference type="SUPFAM" id="SSF140566">
    <property type="entry name" value="FlgN-like"/>
    <property type="match status" value="1"/>
</dbReference>
<gene>
    <name evidence="1" type="ORF">OCH7691_04301</name>
</gene>
<accession>A0A1Y5U011</accession>
<evidence type="ECO:0000313" key="2">
    <source>
        <dbReference type="Proteomes" id="UP000193200"/>
    </source>
</evidence>
<sequence>MNEQNGGHNAGLLSPGELQSLLAKLTDILEQENRQLDARKPRALQETAQEKNRLVAIYNQQMRLIAASPDAFRKASDARAVEALKTASRSFHESLDEHFRKLSTVKSVTEGIVKSISAEVEKQSRPAPGYGANAHLRPAGVAARQTSAATSIALNRVI</sequence>
<dbReference type="Proteomes" id="UP000193200">
    <property type="component" value="Unassembled WGS sequence"/>
</dbReference>
<name>A0A1Y5U011_9PROT</name>
<dbReference type="InterPro" id="IPR036679">
    <property type="entry name" value="FlgN-like_sf"/>
</dbReference>
<dbReference type="GO" id="GO:0044780">
    <property type="term" value="P:bacterial-type flagellum assembly"/>
    <property type="evidence" value="ECO:0007669"/>
    <property type="project" value="InterPro"/>
</dbReference>
<proteinExistence type="predicted"/>